<dbReference type="PIRSF" id="PIRSF002808">
    <property type="entry name" value="Hexose_phosphate_transp"/>
    <property type="match status" value="1"/>
</dbReference>
<comment type="subcellular location">
    <subcellularLocation>
        <location evidence="1">Membrane</location>
        <topology evidence="1">Multi-pass membrane protein</topology>
    </subcellularLocation>
</comment>
<evidence type="ECO:0000256" key="8">
    <source>
        <dbReference type="SAM" id="Phobius"/>
    </source>
</evidence>
<keyword evidence="6 8" id="KW-1133">Transmembrane helix</keyword>
<feature type="transmembrane region" description="Helical" evidence="8">
    <location>
        <begin position="261"/>
        <end position="284"/>
    </location>
</feature>
<feature type="transmembrane region" description="Helical" evidence="8">
    <location>
        <begin position="155"/>
        <end position="177"/>
    </location>
</feature>
<dbReference type="InterPro" id="IPR011701">
    <property type="entry name" value="MFS"/>
</dbReference>
<dbReference type="GO" id="GO:0055062">
    <property type="term" value="P:phosphate ion homeostasis"/>
    <property type="evidence" value="ECO:0007669"/>
    <property type="project" value="UniProtKB-ARBA"/>
</dbReference>
<feature type="transmembrane region" description="Helical" evidence="8">
    <location>
        <begin position="421"/>
        <end position="442"/>
    </location>
</feature>
<evidence type="ECO:0000313" key="10">
    <source>
        <dbReference type="EMBL" id="CAD8813969.1"/>
    </source>
</evidence>
<feature type="transmembrane region" description="Helical" evidence="8">
    <location>
        <begin position="53"/>
        <end position="73"/>
    </location>
</feature>
<reference evidence="10" key="1">
    <citation type="submission" date="2021-01" db="EMBL/GenBank/DDBJ databases">
        <authorList>
            <person name="Corre E."/>
            <person name="Pelletier E."/>
            <person name="Niang G."/>
            <person name="Scheremetjew M."/>
            <person name="Finn R."/>
            <person name="Kale V."/>
            <person name="Holt S."/>
            <person name="Cochrane G."/>
            <person name="Meng A."/>
            <person name="Brown T."/>
            <person name="Cohen L."/>
        </authorList>
    </citation>
    <scope>NUCLEOTIDE SEQUENCE</scope>
    <source>
        <strain evidence="10">Clade-D-RCC1621</strain>
    </source>
</reference>
<dbReference type="AlphaFoldDB" id="A0A7S0Z8I5"/>
<dbReference type="SUPFAM" id="SSF103473">
    <property type="entry name" value="MFS general substrate transporter"/>
    <property type="match status" value="1"/>
</dbReference>
<dbReference type="PANTHER" id="PTHR43184">
    <property type="entry name" value="MAJOR FACILITATOR SUPERFAMILY TRANSPORTER 16, ISOFORM B"/>
    <property type="match status" value="1"/>
</dbReference>
<dbReference type="InterPro" id="IPR036259">
    <property type="entry name" value="MFS_trans_sf"/>
</dbReference>
<feature type="domain" description="Major facilitator superfamily (MFS) profile" evidence="9">
    <location>
        <begin position="15"/>
        <end position="449"/>
    </location>
</feature>
<keyword evidence="5 8" id="KW-0812">Transmembrane</keyword>
<evidence type="ECO:0000256" key="2">
    <source>
        <dbReference type="ARBA" id="ARBA00009598"/>
    </source>
</evidence>
<evidence type="ECO:0000256" key="3">
    <source>
        <dbReference type="ARBA" id="ARBA00022448"/>
    </source>
</evidence>
<dbReference type="GO" id="GO:0022857">
    <property type="term" value="F:transmembrane transporter activity"/>
    <property type="evidence" value="ECO:0007669"/>
    <property type="project" value="InterPro"/>
</dbReference>
<dbReference type="Gene3D" id="1.20.1250.20">
    <property type="entry name" value="MFS general substrate transporter like domains"/>
    <property type="match status" value="2"/>
</dbReference>
<comment type="similarity">
    <text evidence="2">Belongs to the major facilitator superfamily. Organophosphate:Pi antiporter (OPA) (TC 2.A.1.4) family.</text>
</comment>
<proteinExistence type="inferred from homology"/>
<dbReference type="InterPro" id="IPR020846">
    <property type="entry name" value="MFS_dom"/>
</dbReference>
<feature type="transmembrane region" description="Helical" evidence="8">
    <location>
        <begin position="296"/>
        <end position="317"/>
    </location>
</feature>
<keyword evidence="3" id="KW-0813">Transport</keyword>
<feature type="transmembrane region" description="Helical" evidence="8">
    <location>
        <begin position="128"/>
        <end position="148"/>
    </location>
</feature>
<dbReference type="EMBL" id="HBFO01007260">
    <property type="protein sequence ID" value="CAD8813969.1"/>
    <property type="molecule type" value="Transcribed_RNA"/>
</dbReference>
<evidence type="ECO:0000256" key="1">
    <source>
        <dbReference type="ARBA" id="ARBA00004141"/>
    </source>
</evidence>
<evidence type="ECO:0000256" key="5">
    <source>
        <dbReference type="ARBA" id="ARBA00022692"/>
    </source>
</evidence>
<accession>A0A7S0Z8I5</accession>
<feature type="transmembrane region" description="Helical" evidence="8">
    <location>
        <begin position="386"/>
        <end position="409"/>
    </location>
</feature>
<keyword evidence="4" id="KW-0762">Sugar transport</keyword>
<feature type="transmembrane region" description="Helical" evidence="8">
    <location>
        <begin position="329"/>
        <end position="346"/>
    </location>
</feature>
<name>A0A7S0Z8I5_9CHLO</name>
<dbReference type="Pfam" id="PF07690">
    <property type="entry name" value="MFS_1"/>
    <property type="match status" value="1"/>
</dbReference>
<sequence length="453" mass="48994">MSVESRTPFSARDRTSWVTVFVTFINFSAFHAVREGYAASKSVMASSMKYPTVLLGVIDAAFCIAYAIGLFFSGLIGKKYGVKKVIMVSFASTASLSLAFGVLNGYVFTTPTTPTQAWETALVSHLPIWVLSGFVQSLAYPNFIALLSDVIEPSFCGIVISIWAIVSPVGDIIGLEAAKKVLQSGDEHWPYIMFLAAAFMMFNFSLFVIFVVPVKVNIDSSEEEGVQQALLGNENDVESSGTRRSPTLKELMWNVWNIPGVIDFALSVMCLKVVVTSVLFWLPYYMDKRFDSHGSSILSTQVFDVSLIVGMILTAAVHRAMGQNRWVPIFMTSLFIGIIPIALVPLATTLHWTVVCIFFSGAFIGPSSALFASVMGAEIGKRAQTFGTGNIVGVISGFIDSSGAVGSGLGQLLVGFVASSAGWTVVFEMLAAFTALGALCLIRVRKLENERND</sequence>
<evidence type="ECO:0000256" key="7">
    <source>
        <dbReference type="ARBA" id="ARBA00023136"/>
    </source>
</evidence>
<feature type="transmembrane region" description="Helical" evidence="8">
    <location>
        <begin position="189"/>
        <end position="212"/>
    </location>
</feature>
<dbReference type="PROSITE" id="PS50850">
    <property type="entry name" value="MFS"/>
    <property type="match status" value="1"/>
</dbReference>
<keyword evidence="7 8" id="KW-0472">Membrane</keyword>
<evidence type="ECO:0000256" key="4">
    <source>
        <dbReference type="ARBA" id="ARBA00022597"/>
    </source>
</evidence>
<evidence type="ECO:0000259" key="9">
    <source>
        <dbReference type="PROSITE" id="PS50850"/>
    </source>
</evidence>
<dbReference type="GO" id="GO:0005789">
    <property type="term" value="C:endoplasmic reticulum membrane"/>
    <property type="evidence" value="ECO:0007669"/>
    <property type="project" value="TreeGrafter"/>
</dbReference>
<dbReference type="PANTHER" id="PTHR43184:SF12">
    <property type="entry name" value="SUGAR PHOSPHATE EXCHANGER 3"/>
    <property type="match status" value="1"/>
</dbReference>
<feature type="transmembrane region" description="Helical" evidence="8">
    <location>
        <begin position="85"/>
        <end position="108"/>
    </location>
</feature>
<feature type="transmembrane region" description="Helical" evidence="8">
    <location>
        <begin position="352"/>
        <end position="374"/>
    </location>
</feature>
<organism evidence="10">
    <name type="scientific">Ostreococcus mediterraneus</name>
    <dbReference type="NCBI Taxonomy" id="1486918"/>
    <lineage>
        <taxon>Eukaryota</taxon>
        <taxon>Viridiplantae</taxon>
        <taxon>Chlorophyta</taxon>
        <taxon>Mamiellophyceae</taxon>
        <taxon>Mamiellales</taxon>
        <taxon>Bathycoccaceae</taxon>
        <taxon>Ostreococcus</taxon>
    </lineage>
</organism>
<gene>
    <name evidence="10" type="ORF">OMED0930_LOCUS5086</name>
</gene>
<feature type="transmembrane region" description="Helical" evidence="8">
    <location>
        <begin position="15"/>
        <end position="33"/>
    </location>
</feature>
<evidence type="ECO:0000256" key="6">
    <source>
        <dbReference type="ARBA" id="ARBA00022989"/>
    </source>
</evidence>
<protein>
    <recommendedName>
        <fullName evidence="9">Major facilitator superfamily (MFS) profile domain-containing protein</fullName>
    </recommendedName>
</protein>
<dbReference type="InterPro" id="IPR000849">
    <property type="entry name" value="Sugar_P_transporter"/>
</dbReference>